<dbReference type="PANTHER" id="PTHR21089:SF1">
    <property type="entry name" value="BIFUNCTIONAL 3-DEHYDROQUINATE DEHYDRATASE_SHIKIMATE DEHYDROGENASE, CHLOROPLASTIC"/>
    <property type="match status" value="1"/>
</dbReference>
<comment type="function">
    <text evidence="8">Involved in the biosynthesis of the chorismate, which leads to the biosynthesis of aromatic amino acids. Catalyzes the reversible NADPH linked reduction of 3-dehydroshikimate (DHSA) to yield shikimate (SA).</text>
</comment>
<dbReference type="Gene3D" id="3.40.50.10860">
    <property type="entry name" value="Leucine Dehydrogenase, chain A, domain 1"/>
    <property type="match status" value="1"/>
</dbReference>
<dbReference type="NCBIfam" id="TIGR00507">
    <property type="entry name" value="aroE"/>
    <property type="match status" value="1"/>
</dbReference>
<evidence type="ECO:0000256" key="4">
    <source>
        <dbReference type="ARBA" id="ARBA00022857"/>
    </source>
</evidence>
<comment type="caution">
    <text evidence="12">The sequence shown here is derived from an EMBL/GenBank/DDBJ whole genome shotgun (WGS) entry which is preliminary data.</text>
</comment>
<dbReference type="InterPro" id="IPR013708">
    <property type="entry name" value="Shikimate_DH-bd_N"/>
</dbReference>
<dbReference type="HAMAP" id="MF_00222">
    <property type="entry name" value="Shikimate_DH_AroE"/>
    <property type="match status" value="1"/>
</dbReference>
<feature type="domain" description="Shikimate dehydrogenase substrate binding N-terminal" evidence="10">
    <location>
        <begin position="7"/>
        <end position="89"/>
    </location>
</feature>
<dbReference type="InterPro" id="IPR046346">
    <property type="entry name" value="Aminoacid_DH-like_N_sf"/>
</dbReference>
<evidence type="ECO:0000259" key="11">
    <source>
        <dbReference type="Pfam" id="PF18317"/>
    </source>
</evidence>
<dbReference type="PANTHER" id="PTHR21089">
    <property type="entry name" value="SHIKIMATE DEHYDROGENASE"/>
    <property type="match status" value="1"/>
</dbReference>
<dbReference type="InterPro" id="IPR011342">
    <property type="entry name" value="Shikimate_DH"/>
</dbReference>
<organism evidence="12 13">
    <name type="scientific">Aromatoleum diolicum</name>
    <dbReference type="NCBI Taxonomy" id="75796"/>
    <lineage>
        <taxon>Bacteria</taxon>
        <taxon>Pseudomonadati</taxon>
        <taxon>Pseudomonadota</taxon>
        <taxon>Betaproteobacteria</taxon>
        <taxon>Rhodocyclales</taxon>
        <taxon>Rhodocyclaceae</taxon>
        <taxon>Aromatoleum</taxon>
    </lineage>
</organism>
<dbReference type="SUPFAM" id="SSF53223">
    <property type="entry name" value="Aminoacid dehydrogenase-like, N-terminal domain"/>
    <property type="match status" value="1"/>
</dbReference>
<evidence type="ECO:0000256" key="5">
    <source>
        <dbReference type="ARBA" id="ARBA00023002"/>
    </source>
</evidence>
<feature type="active site" description="Proton acceptor" evidence="8">
    <location>
        <position position="66"/>
    </location>
</feature>
<sequence length="272" mass="28436">MTDRYAVIGNPIAQTKSPKLHAAFARQFGHDMTYEAILGPIGGFAEAVRAFRAAGGKGMNVTVPFKVEALELADRLTERARLAQAVNTLKFDEDGSILGENTDGVGLVRDIQGRVGVALRAKRVLLLGAGGAARGALLPLLEEQPSRLVIANRTPAKAEALRARVAAYGNVAAGGFADFAGEQFDVVINATSASLSGEDVPLPVGSYAAGSLAYDLVYGKGNTPFMSHALENGAAQVADGLGMLVAQAAEAFYLWRGVRPDVTPVIDMLRAA</sequence>
<keyword evidence="6 8" id="KW-0057">Aromatic amino acid biosynthesis</keyword>
<evidence type="ECO:0000256" key="7">
    <source>
        <dbReference type="ARBA" id="ARBA00049442"/>
    </source>
</evidence>
<dbReference type="EC" id="1.1.1.25" evidence="2 8"/>
<evidence type="ECO:0000259" key="10">
    <source>
        <dbReference type="Pfam" id="PF08501"/>
    </source>
</evidence>
<feature type="binding site" evidence="8">
    <location>
        <position position="247"/>
    </location>
    <ligand>
        <name>shikimate</name>
        <dbReference type="ChEBI" id="CHEBI:36208"/>
    </ligand>
</feature>
<dbReference type="SUPFAM" id="SSF51735">
    <property type="entry name" value="NAD(P)-binding Rossmann-fold domains"/>
    <property type="match status" value="1"/>
</dbReference>
<accession>A0ABX1QCC8</accession>
<dbReference type="InterPro" id="IPR006151">
    <property type="entry name" value="Shikm_DH/Glu-tRNA_Rdtase"/>
</dbReference>
<dbReference type="Pfam" id="PF01488">
    <property type="entry name" value="Shikimate_DH"/>
    <property type="match status" value="1"/>
</dbReference>
<dbReference type="Pfam" id="PF18317">
    <property type="entry name" value="SDH_C"/>
    <property type="match status" value="1"/>
</dbReference>
<evidence type="ECO:0000313" key="12">
    <source>
        <dbReference type="EMBL" id="NMG74666.1"/>
    </source>
</evidence>
<dbReference type="EMBL" id="WTVQ01000010">
    <property type="protein sequence ID" value="NMG74666.1"/>
    <property type="molecule type" value="Genomic_DNA"/>
</dbReference>
<dbReference type="Proteomes" id="UP000648984">
    <property type="component" value="Unassembled WGS sequence"/>
</dbReference>
<evidence type="ECO:0000256" key="8">
    <source>
        <dbReference type="HAMAP-Rule" id="MF_00222"/>
    </source>
</evidence>
<dbReference type="InterPro" id="IPR022893">
    <property type="entry name" value="Shikimate_DH_fam"/>
</dbReference>
<dbReference type="RefSeq" id="WP_169259820.1">
    <property type="nucleotide sequence ID" value="NZ_WTVQ01000010.1"/>
</dbReference>
<comment type="pathway">
    <text evidence="1 8">Metabolic intermediate biosynthesis; chorismate biosynthesis; chorismate from D-erythrose 4-phosphate and phosphoenolpyruvate: step 4/7.</text>
</comment>
<evidence type="ECO:0000256" key="6">
    <source>
        <dbReference type="ARBA" id="ARBA00023141"/>
    </source>
</evidence>
<gene>
    <name evidence="8 12" type="primary">aroE</name>
    <name evidence="12" type="ORF">GPA25_07815</name>
</gene>
<feature type="binding site" evidence="8">
    <location>
        <position position="218"/>
    </location>
    <ligand>
        <name>shikimate</name>
        <dbReference type="ChEBI" id="CHEBI:36208"/>
    </ligand>
</feature>
<evidence type="ECO:0000256" key="2">
    <source>
        <dbReference type="ARBA" id="ARBA00012962"/>
    </source>
</evidence>
<keyword evidence="4 8" id="KW-0521">NADP</keyword>
<feature type="domain" description="SDH C-terminal" evidence="11">
    <location>
        <begin position="240"/>
        <end position="266"/>
    </location>
</feature>
<feature type="binding site" evidence="8">
    <location>
        <begin position="152"/>
        <end position="157"/>
    </location>
    <ligand>
        <name>NADP(+)</name>
        <dbReference type="ChEBI" id="CHEBI:58349"/>
    </ligand>
</feature>
<comment type="similarity">
    <text evidence="8">Belongs to the shikimate dehydrogenase family.</text>
</comment>
<feature type="binding site" evidence="8">
    <location>
        <position position="87"/>
    </location>
    <ligand>
        <name>shikimate</name>
        <dbReference type="ChEBI" id="CHEBI:36208"/>
    </ligand>
</feature>
<feature type="binding site" evidence="8">
    <location>
        <position position="62"/>
    </location>
    <ligand>
        <name>shikimate</name>
        <dbReference type="ChEBI" id="CHEBI:36208"/>
    </ligand>
</feature>
<dbReference type="InterPro" id="IPR041121">
    <property type="entry name" value="SDH_C"/>
</dbReference>
<name>A0ABX1QCC8_9RHOO</name>
<evidence type="ECO:0000313" key="13">
    <source>
        <dbReference type="Proteomes" id="UP000648984"/>
    </source>
</evidence>
<dbReference type="NCBIfam" id="NF001310">
    <property type="entry name" value="PRK00258.1-2"/>
    <property type="match status" value="1"/>
</dbReference>
<keyword evidence="5 8" id="KW-0560">Oxidoreductase</keyword>
<proteinExistence type="inferred from homology"/>
<evidence type="ECO:0000256" key="3">
    <source>
        <dbReference type="ARBA" id="ARBA00022605"/>
    </source>
</evidence>
<feature type="binding site" evidence="8">
    <location>
        <position position="103"/>
    </location>
    <ligand>
        <name>shikimate</name>
        <dbReference type="ChEBI" id="CHEBI:36208"/>
    </ligand>
</feature>
<feature type="binding site" evidence="8">
    <location>
        <begin position="15"/>
        <end position="17"/>
    </location>
    <ligand>
        <name>shikimate</name>
        <dbReference type="ChEBI" id="CHEBI:36208"/>
    </ligand>
</feature>
<keyword evidence="3 8" id="KW-0028">Amino-acid biosynthesis</keyword>
<evidence type="ECO:0000259" key="9">
    <source>
        <dbReference type="Pfam" id="PF01488"/>
    </source>
</evidence>
<comment type="catalytic activity">
    <reaction evidence="7 8">
        <text>shikimate + NADP(+) = 3-dehydroshikimate + NADPH + H(+)</text>
        <dbReference type="Rhea" id="RHEA:17737"/>
        <dbReference type="ChEBI" id="CHEBI:15378"/>
        <dbReference type="ChEBI" id="CHEBI:16630"/>
        <dbReference type="ChEBI" id="CHEBI:36208"/>
        <dbReference type="ChEBI" id="CHEBI:57783"/>
        <dbReference type="ChEBI" id="CHEBI:58349"/>
        <dbReference type="EC" id="1.1.1.25"/>
    </reaction>
</comment>
<dbReference type="GO" id="GO:0004764">
    <property type="term" value="F:shikimate 3-dehydrogenase (NADP+) activity"/>
    <property type="evidence" value="ECO:0007669"/>
    <property type="project" value="UniProtKB-EC"/>
</dbReference>
<feature type="binding site" evidence="8">
    <location>
        <position position="240"/>
    </location>
    <ligand>
        <name>NADP(+)</name>
        <dbReference type="ChEBI" id="CHEBI:58349"/>
    </ligand>
</feature>
<evidence type="ECO:0000256" key="1">
    <source>
        <dbReference type="ARBA" id="ARBA00004871"/>
    </source>
</evidence>
<dbReference type="CDD" id="cd01065">
    <property type="entry name" value="NAD_bind_Shikimate_DH"/>
    <property type="match status" value="1"/>
</dbReference>
<reference evidence="12 13" key="1">
    <citation type="submission" date="2019-12" db="EMBL/GenBank/DDBJ databases">
        <title>Comparative genomics gives insights into the taxonomy of the Azoarcus-Aromatoleum group and reveals separate origins of nif in the plant-associated Azoarcus and non-plant-associated Aromatoleum sub-groups.</title>
        <authorList>
            <person name="Lafos M."/>
            <person name="Maluk M."/>
            <person name="Batista M."/>
            <person name="Junghare M."/>
            <person name="Carmona M."/>
            <person name="Faoro H."/>
            <person name="Cruz L.M."/>
            <person name="Battistoni F."/>
            <person name="De Souza E."/>
            <person name="Pedrosa F."/>
            <person name="Chen W.-M."/>
            <person name="Poole P.S."/>
            <person name="Dixon R.A."/>
            <person name="James E.K."/>
        </authorList>
    </citation>
    <scope>NUCLEOTIDE SEQUENCE [LARGE SCALE GENOMIC DNA]</scope>
    <source>
        <strain evidence="12 13">22Lin</strain>
    </source>
</reference>
<feature type="binding site" evidence="8">
    <location>
        <begin position="128"/>
        <end position="132"/>
    </location>
    <ligand>
        <name>NADP(+)</name>
        <dbReference type="ChEBI" id="CHEBI:58349"/>
    </ligand>
</feature>
<dbReference type="InterPro" id="IPR036291">
    <property type="entry name" value="NAD(P)-bd_dom_sf"/>
</dbReference>
<protein>
    <recommendedName>
        <fullName evidence="2 8">Shikimate dehydrogenase (NADP(+))</fullName>
        <shortName evidence="8">SDH</shortName>
        <ecNumber evidence="2 8">1.1.1.25</ecNumber>
    </recommendedName>
</protein>
<feature type="binding site" evidence="8">
    <location>
        <position position="216"/>
    </location>
    <ligand>
        <name>NADP(+)</name>
        <dbReference type="ChEBI" id="CHEBI:58349"/>
    </ligand>
</feature>
<dbReference type="Pfam" id="PF08501">
    <property type="entry name" value="Shikimate_dh_N"/>
    <property type="match status" value="1"/>
</dbReference>
<dbReference type="Gene3D" id="3.40.50.720">
    <property type="entry name" value="NAD(P)-binding Rossmann-like Domain"/>
    <property type="match status" value="1"/>
</dbReference>
<comment type="subunit">
    <text evidence="8">Homodimer.</text>
</comment>
<feature type="domain" description="Quinate/shikimate 5-dehydrogenase/glutamyl-tRNA reductase" evidence="9">
    <location>
        <begin position="118"/>
        <end position="194"/>
    </location>
</feature>
<keyword evidence="13" id="KW-1185">Reference proteome</keyword>
<feature type="binding site" evidence="8">
    <location>
        <position position="78"/>
    </location>
    <ligand>
        <name>NADP(+)</name>
        <dbReference type="ChEBI" id="CHEBI:58349"/>
    </ligand>
</feature>